<name>F6DP04_DESRL</name>
<organism evidence="1 2">
    <name type="scientific">Desulforamulus ruminis (strain ATCC 23193 / DSM 2154 / NCIMB 8452 / DL)</name>
    <name type="common">Desulfotomaculum ruminis</name>
    <dbReference type="NCBI Taxonomy" id="696281"/>
    <lineage>
        <taxon>Bacteria</taxon>
        <taxon>Bacillati</taxon>
        <taxon>Bacillota</taxon>
        <taxon>Clostridia</taxon>
        <taxon>Eubacteriales</taxon>
        <taxon>Peptococcaceae</taxon>
        <taxon>Desulforamulus</taxon>
    </lineage>
</organism>
<protein>
    <submittedName>
        <fullName evidence="1">Uncharacterized protein</fullName>
    </submittedName>
</protein>
<reference evidence="1 2" key="2">
    <citation type="journal article" date="2012" name="Stand. Genomic Sci.">
        <title>Complete genome sequence of the sulfate-reducing firmicute Desulfotomaculum ruminis type strain (DL(T)).</title>
        <authorList>
            <person name="Spring S."/>
            <person name="Visser M."/>
            <person name="Lu M."/>
            <person name="Copeland A."/>
            <person name="Lapidus A."/>
            <person name="Lucas S."/>
            <person name="Cheng J.F."/>
            <person name="Han C."/>
            <person name="Tapia R."/>
            <person name="Goodwin L.A."/>
            <person name="Pitluck S."/>
            <person name="Ivanova N."/>
            <person name="Land M."/>
            <person name="Hauser L."/>
            <person name="Larimer F."/>
            <person name="Rohde M."/>
            <person name="Goker M."/>
            <person name="Detter J.C."/>
            <person name="Kyrpides N.C."/>
            <person name="Woyke T."/>
            <person name="Schaap P.J."/>
            <person name="Plugge C.M."/>
            <person name="Muyzer G."/>
            <person name="Kuever J."/>
            <person name="Pereira I.A."/>
            <person name="Parshina S.N."/>
            <person name="Bernier-Latmani R."/>
            <person name="Stams A.J."/>
            <person name="Klenk H.P."/>
        </authorList>
    </citation>
    <scope>NUCLEOTIDE SEQUENCE [LARGE SCALE GENOMIC DNA]</scope>
    <source>
        <strain evidence="2">ATCC 23193 / DSM 2154 / NCIB 8452 / DL</strain>
    </source>
</reference>
<dbReference type="KEGG" id="dru:Desru_2492"/>
<accession>F6DP04</accession>
<dbReference type="HOGENOM" id="CLU_2751256_0_0_9"/>
<gene>
    <name evidence="1" type="ordered locus">Desru_2492</name>
</gene>
<keyword evidence="2" id="KW-1185">Reference proteome</keyword>
<dbReference type="EMBL" id="CP002780">
    <property type="protein sequence ID" value="AEG60723.1"/>
    <property type="molecule type" value="Genomic_DNA"/>
</dbReference>
<dbReference type="RefSeq" id="WP_013842479.1">
    <property type="nucleotide sequence ID" value="NC_015589.1"/>
</dbReference>
<evidence type="ECO:0000313" key="2">
    <source>
        <dbReference type="Proteomes" id="UP000009234"/>
    </source>
</evidence>
<dbReference type="Proteomes" id="UP000009234">
    <property type="component" value="Chromosome"/>
</dbReference>
<sequence length="70" mass="7709">MADSFYRLADGRTISLPKVGLSVDIMRLLLENYGFTPEILADLRGSIHGFVNSVEGVLKERESSGEKIPV</sequence>
<dbReference type="AlphaFoldDB" id="F6DP04"/>
<evidence type="ECO:0000313" key="1">
    <source>
        <dbReference type="EMBL" id="AEG60723.1"/>
    </source>
</evidence>
<reference evidence="2" key="1">
    <citation type="submission" date="2011-05" db="EMBL/GenBank/DDBJ databases">
        <title>Complete sequence of Desulfotomaculum ruminis DSM 2154.</title>
        <authorList>
            <person name="Lucas S."/>
            <person name="Copeland A."/>
            <person name="Lapidus A."/>
            <person name="Cheng J.-F."/>
            <person name="Goodwin L."/>
            <person name="Pitluck S."/>
            <person name="Lu M."/>
            <person name="Detter J.C."/>
            <person name="Han C."/>
            <person name="Tapia R."/>
            <person name="Land M."/>
            <person name="Hauser L."/>
            <person name="Kyrpides N."/>
            <person name="Ivanova N."/>
            <person name="Mikhailova N."/>
            <person name="Pagani I."/>
            <person name="Stams A.J.M."/>
            <person name="Plugge C.M."/>
            <person name="Muyzer G."/>
            <person name="Kuever J."/>
            <person name="Parshina S.N."/>
            <person name="Ivanova A.E."/>
            <person name="Nazina T.N."/>
            <person name="Brambilla E."/>
            <person name="Spring S."/>
            <person name="Klenk H.-P."/>
            <person name="Woyke T."/>
        </authorList>
    </citation>
    <scope>NUCLEOTIDE SEQUENCE [LARGE SCALE GENOMIC DNA]</scope>
    <source>
        <strain evidence="2">ATCC 23193 / DSM 2154 / NCIB 8452 / DL</strain>
    </source>
</reference>
<proteinExistence type="predicted"/>